<dbReference type="InterPro" id="IPR015424">
    <property type="entry name" value="PyrdxlP-dep_Trfase"/>
</dbReference>
<evidence type="ECO:0000256" key="3">
    <source>
        <dbReference type="RuleBase" id="RU004075"/>
    </source>
</evidence>
<comment type="cofactor">
    <cofactor evidence="1 4">
        <name>pyridoxal 5'-phosphate</name>
        <dbReference type="ChEBI" id="CHEBI:597326"/>
    </cofactor>
</comment>
<dbReference type="EMBL" id="JAZBJZ010000005">
    <property type="protein sequence ID" value="MEE3715577.1"/>
    <property type="molecule type" value="Genomic_DNA"/>
</dbReference>
<dbReference type="PROSITE" id="PS00595">
    <property type="entry name" value="AA_TRANSFER_CLASS_5"/>
    <property type="match status" value="1"/>
</dbReference>
<dbReference type="Proteomes" id="UP001333818">
    <property type="component" value="Unassembled WGS sequence"/>
</dbReference>
<feature type="domain" description="Aminotransferase class V" evidence="6">
    <location>
        <begin position="86"/>
        <end position="409"/>
    </location>
</feature>
<protein>
    <submittedName>
        <fullName evidence="7">Aminotransferase class V-fold PLP-dependent enzyme</fullName>
    </submittedName>
</protein>
<dbReference type="GO" id="GO:0008483">
    <property type="term" value="F:transaminase activity"/>
    <property type="evidence" value="ECO:0007669"/>
    <property type="project" value="UniProtKB-KW"/>
</dbReference>
<name>A0AAW9PSY6_9CYAN</name>
<reference evidence="7" key="1">
    <citation type="submission" date="2024-01" db="EMBL/GenBank/DDBJ databases">
        <title>Bank of Algae and Cyanobacteria of the Azores (BACA) strain genomes.</title>
        <authorList>
            <person name="Luz R."/>
            <person name="Cordeiro R."/>
            <person name="Fonseca A."/>
            <person name="Goncalves V."/>
        </authorList>
    </citation>
    <scope>NUCLEOTIDE SEQUENCE</scope>
    <source>
        <strain evidence="7">BACA0141</strain>
    </source>
</reference>
<dbReference type="InterPro" id="IPR000192">
    <property type="entry name" value="Aminotrans_V_dom"/>
</dbReference>
<dbReference type="AlphaFoldDB" id="A0AAW9PSY6"/>
<keyword evidence="7" id="KW-0808">Transferase</keyword>
<evidence type="ECO:0000313" key="7">
    <source>
        <dbReference type="EMBL" id="MEE3715577.1"/>
    </source>
</evidence>
<evidence type="ECO:0000256" key="1">
    <source>
        <dbReference type="ARBA" id="ARBA00001933"/>
    </source>
</evidence>
<keyword evidence="2" id="KW-0663">Pyridoxal phosphate</keyword>
<dbReference type="InterPro" id="IPR020578">
    <property type="entry name" value="Aminotrans_V_PyrdxlP_BS"/>
</dbReference>
<comment type="similarity">
    <text evidence="3">Belongs to the class-V pyridoxal-phosphate-dependent aminotransferase family.</text>
</comment>
<dbReference type="SUPFAM" id="SSF53383">
    <property type="entry name" value="PLP-dependent transferases"/>
    <property type="match status" value="1"/>
</dbReference>
<evidence type="ECO:0000256" key="4">
    <source>
        <dbReference type="RuleBase" id="RU004504"/>
    </source>
</evidence>
<proteinExistence type="inferred from homology"/>
<dbReference type="RefSeq" id="WP_330482001.1">
    <property type="nucleotide sequence ID" value="NZ_JAZBJZ010000005.1"/>
</dbReference>
<gene>
    <name evidence="7" type="ORF">V2H45_02325</name>
</gene>
<evidence type="ECO:0000259" key="6">
    <source>
        <dbReference type="Pfam" id="PF00266"/>
    </source>
</evidence>
<sequence length="416" mass="46005">MSANISQAQGLGQGAEQENLSESALQQHRSHYPALNPPAKRAYFNYGGQGVMCEAALNAIAQGFQQIEAIGCFSIAAFQWIEAEKVAVRQAIATELQVSPNTITLTDSTTTGCNIALWSVDWQRGDRLLLSDCEHPGIIAIAAQLQTRFGIEINYFPLQQTLNDRDEAVLEAIEQALQPRTRTIAISHICWNTGQVLPLKEIGQLCRDRQVLVVVDAAQSVGVLPLNLAELGIDFYAFTGHKWWCAPLGLGGLYVAPEAFAAAQPTFIGWRSIVSGKSSENRSLPKNYDWRADGQKFEVASAAYPLYAGLRAAIAHANLWGTQQQRYDRIGQLSDRLWHKLAEIPQIDCIKQAPPKVGLVSFKMQDKASNLVMKQLEVEHQILIRSIPEPDCLRVSLHYLTTETEIDQLVSVLAKF</sequence>
<dbReference type="Gene3D" id="3.40.640.10">
    <property type="entry name" value="Type I PLP-dependent aspartate aminotransferase-like (Major domain)"/>
    <property type="match status" value="1"/>
</dbReference>
<evidence type="ECO:0000256" key="5">
    <source>
        <dbReference type="SAM" id="MobiDB-lite"/>
    </source>
</evidence>
<evidence type="ECO:0000313" key="8">
    <source>
        <dbReference type="Proteomes" id="UP001333818"/>
    </source>
</evidence>
<keyword evidence="8" id="KW-1185">Reference proteome</keyword>
<evidence type="ECO:0000256" key="2">
    <source>
        <dbReference type="ARBA" id="ARBA00022898"/>
    </source>
</evidence>
<accession>A0AAW9PSY6</accession>
<dbReference type="Gene3D" id="3.90.1150.10">
    <property type="entry name" value="Aspartate Aminotransferase, domain 1"/>
    <property type="match status" value="1"/>
</dbReference>
<feature type="region of interest" description="Disordered" evidence="5">
    <location>
        <begin position="1"/>
        <end position="28"/>
    </location>
</feature>
<dbReference type="InterPro" id="IPR015421">
    <property type="entry name" value="PyrdxlP-dep_Trfase_major"/>
</dbReference>
<dbReference type="Pfam" id="PF00266">
    <property type="entry name" value="Aminotran_5"/>
    <property type="match status" value="1"/>
</dbReference>
<feature type="compositionally biased region" description="Low complexity" evidence="5">
    <location>
        <begin position="7"/>
        <end position="18"/>
    </location>
</feature>
<organism evidence="7 8">
    <name type="scientific">Tumidithrix elongata BACA0141</name>
    <dbReference type="NCBI Taxonomy" id="2716417"/>
    <lineage>
        <taxon>Bacteria</taxon>
        <taxon>Bacillati</taxon>
        <taxon>Cyanobacteriota</taxon>
        <taxon>Cyanophyceae</taxon>
        <taxon>Pseudanabaenales</taxon>
        <taxon>Pseudanabaenaceae</taxon>
        <taxon>Tumidithrix</taxon>
        <taxon>Tumidithrix elongata</taxon>
    </lineage>
</organism>
<dbReference type="PANTHER" id="PTHR43586">
    <property type="entry name" value="CYSTEINE DESULFURASE"/>
    <property type="match status" value="1"/>
</dbReference>
<dbReference type="PANTHER" id="PTHR43586:SF4">
    <property type="entry name" value="ISOPENICILLIN N EPIMERASE"/>
    <property type="match status" value="1"/>
</dbReference>
<dbReference type="InterPro" id="IPR015422">
    <property type="entry name" value="PyrdxlP-dep_Trfase_small"/>
</dbReference>
<comment type="caution">
    <text evidence="7">The sequence shown here is derived from an EMBL/GenBank/DDBJ whole genome shotgun (WGS) entry which is preliminary data.</text>
</comment>
<keyword evidence="7" id="KW-0032">Aminotransferase</keyword>